<gene>
    <name evidence="4" type="ORF">gp66</name>
</gene>
<evidence type="ECO:0000313" key="5">
    <source>
        <dbReference type="Proteomes" id="UP000008899"/>
    </source>
</evidence>
<dbReference type="SMR" id="G0XNW6"/>
<dbReference type="InterPro" id="IPR040775">
    <property type="entry name" value="Tail_spike_N"/>
</dbReference>
<dbReference type="SMART" id="SM00710">
    <property type="entry name" value="PbH1"/>
    <property type="match status" value="5"/>
</dbReference>
<dbReference type="GO" id="GO:0044423">
    <property type="term" value="C:virion component"/>
    <property type="evidence" value="ECO:0007669"/>
    <property type="project" value="UniProtKB-KW"/>
</dbReference>
<dbReference type="EMBL" id="HQ259105">
    <property type="protein sequence ID" value="AEL79676.1"/>
    <property type="molecule type" value="Genomic_DNA"/>
</dbReference>
<dbReference type="InterPro" id="IPR006626">
    <property type="entry name" value="PbH1"/>
</dbReference>
<keyword evidence="2" id="KW-0946">Virion</keyword>
<dbReference type="SUPFAM" id="SSF51126">
    <property type="entry name" value="Pectin lyase-like"/>
    <property type="match status" value="1"/>
</dbReference>
<proteinExistence type="predicted"/>
<comment type="subcellular location">
    <subcellularLocation>
        <location evidence="1">Virion</location>
    </subcellularLocation>
</comment>
<dbReference type="Gene3D" id="3.30.2020.50">
    <property type="match status" value="1"/>
</dbReference>
<keyword evidence="5" id="KW-1185">Reference proteome</keyword>
<dbReference type="KEGG" id="vg:11117681"/>
<dbReference type="Pfam" id="PF18668">
    <property type="entry name" value="Tail_spike_N"/>
    <property type="match status" value="1"/>
</dbReference>
<dbReference type="GO" id="GO:0051701">
    <property type="term" value="P:biological process involved in interaction with host"/>
    <property type="evidence" value="ECO:0007669"/>
    <property type="project" value="UniProtKB-ARBA"/>
</dbReference>
<sequence>MNAHTPFDANQDWSNPYCQNKSNDPMVDALLGNAYHVVRTVYCNLGNLKLIYDFLNQYGMVLGVQSEAELKALTTKASFARIYDKTPAGDRQVTDYLYVEGDRTGILPDDTTATGSWVKVATTGSDTGADKSNDGGYIPWIYNSGSANGGETTIRIPDETAGAPFMIVNGDWQTEGYDFEYDPVAFEIKFTTPLEQGDFVVVMRTGVPATPDNPNVSDWVTINWLYNHGAAVGGEQVIDIPFTFQAVPAVYKNGLRFHKGLTNNSYTIDSDNNRILLTEPLATNDRLIVQLGGEAKVLEITDHTIQEVARAANVKDSEVILSTDTTQVLNGKKVIYDVVTQHIYGLPTLPTNVYINAVSNGQLTYSPGNITVTLLDSYQQRNTRELWRRSLAEAGLTLVDGSFEEGATVTSKLDVVWHVAAGQCYAWGGTLPKTVGANSTPINTGGVSANAWVEYNSFTTNIPSGFYGGSCFPTENNRSLSVGDVIPSGVLFVRVSGNLMMLGSALTSSVTVTSFDQTVINGAHELYPASFFNEVITGWKIAQNDAQLSRLLPKAGNIYIGYSPVTVEGIFTIQGDIHLKPLLPKVTVDSRQFWLRSPRTWNDTNNEYDYTPYDIRIVGNFLFDFYRQDASFDPGVGLAMQSAGTLELSGCELQGAWNSNVTMDYGRWALANNLYSHDCGRGEIQQPDGSNRQGMAIIVGNATEAHIHHIRTRDTWASSVFMTSARPGRTLNVMIHDISINGSGGNGLRLQSEDLVTGVGGGNGTAITRVNISNVTIKNCESHGIRANFTNGSVTGAYIEACNAGIAIEGSSDVTYDNITIKNCSQPILCRYYPVVCTRLRFSNILITGHTDWAVFFLRKDGSSHTVNLGDIEFDGLTIHCTQSGSKAVMINCGLNATATSDITMKNVRIVGAFPDADGQAICQIHNARHIEVDNWNIRGVNGQPSSYLYAQAAQSLNVHRLVGVQPFGTVDRPIECVGIAGHVNIVNCSVPATTKGILYTSTPSSRYEEGNQFYNSAQPQQFPFTNAGQLRGGDVNTLTTTQLANIVATLINDMSLGKFIIR</sequence>
<dbReference type="OrthoDB" id="3750at10239"/>
<accession>G0XNW6</accession>
<reference evidence="4 5" key="1">
    <citation type="journal article" date="2012" name="Virology">
        <title>Isolation and characterization of a novel indigenous intestinal N4-related coliphage vB_EcoP_G7C.</title>
        <authorList>
            <person name="Kulikov E."/>
            <person name="Kropinski A.M."/>
            <person name="Golomidova A."/>
            <person name="Lingohr E."/>
            <person name="Govorun V."/>
            <person name="Serebryakova M."/>
            <person name="Prokhorov N."/>
            <person name="Letarova M."/>
            <person name="Manykin A."/>
            <person name="Strotskaya A."/>
            <person name="Letarov A."/>
        </authorList>
    </citation>
    <scope>NUCLEOTIDE SEQUENCE [LARGE SCALE GENOMIC DNA]</scope>
    <source>
        <strain evidence="4">G7C</strain>
    </source>
</reference>
<evidence type="ECO:0000256" key="2">
    <source>
        <dbReference type="ARBA" id="ARBA00022844"/>
    </source>
</evidence>
<name>G0XNW6_9CAUD</name>
<evidence type="ECO:0000313" key="4">
    <source>
        <dbReference type="EMBL" id="AEL79676.1"/>
    </source>
</evidence>
<dbReference type="RefSeq" id="YP_004782196.1">
    <property type="nucleotide sequence ID" value="NC_015933.1"/>
</dbReference>
<evidence type="ECO:0000256" key="1">
    <source>
        <dbReference type="ARBA" id="ARBA00004328"/>
    </source>
</evidence>
<dbReference type="Gene3D" id="2.10.10.80">
    <property type="match status" value="1"/>
</dbReference>
<feature type="domain" description="Tail spike TSP1/Gp66 N-terminal" evidence="3">
    <location>
        <begin position="400"/>
        <end position="454"/>
    </location>
</feature>
<dbReference type="GeneID" id="11117681"/>
<organism evidence="4 5">
    <name type="scientific">Escherichia phage vB_EcoP_G7C</name>
    <dbReference type="NCBI Taxonomy" id="1054461"/>
    <lineage>
        <taxon>Viruses</taxon>
        <taxon>Duplodnaviria</taxon>
        <taxon>Heunggongvirae</taxon>
        <taxon>Uroviricota</taxon>
        <taxon>Caudoviricetes</taxon>
        <taxon>Schitoviridae</taxon>
        <taxon>Enquatrovirinae</taxon>
        <taxon>Gamaleyavirus</taxon>
        <taxon>Gamaleyavirus G7C</taxon>
    </lineage>
</organism>
<dbReference type="GO" id="GO:0019058">
    <property type="term" value="P:viral life cycle"/>
    <property type="evidence" value="ECO:0007669"/>
    <property type="project" value="UniProtKB-ARBA"/>
</dbReference>
<evidence type="ECO:0000259" key="3">
    <source>
        <dbReference type="Pfam" id="PF18668"/>
    </source>
</evidence>
<protein>
    <submittedName>
        <fullName evidence="4">Tail fiber protein</fullName>
    </submittedName>
</protein>
<dbReference type="InterPro" id="IPR011050">
    <property type="entry name" value="Pectin_lyase_fold/virulence"/>
</dbReference>
<dbReference type="Proteomes" id="UP000008899">
    <property type="component" value="Segment"/>
</dbReference>